<keyword evidence="1" id="KW-1133">Transmembrane helix</keyword>
<comment type="caution">
    <text evidence="2">The sequence shown here is derived from an EMBL/GenBank/DDBJ whole genome shotgun (WGS) entry which is preliminary data.</text>
</comment>
<proteinExistence type="predicted"/>
<reference evidence="2" key="1">
    <citation type="journal article" date="2023" name="IScience">
        <title>Live-bearing cockroach genome reveals convergent evolutionary mechanisms linked to viviparity in insects and beyond.</title>
        <authorList>
            <person name="Fouks B."/>
            <person name="Harrison M.C."/>
            <person name="Mikhailova A.A."/>
            <person name="Marchal E."/>
            <person name="English S."/>
            <person name="Carruthers M."/>
            <person name="Jennings E.C."/>
            <person name="Chiamaka E.L."/>
            <person name="Frigard R.A."/>
            <person name="Pippel M."/>
            <person name="Attardo G.M."/>
            <person name="Benoit J.B."/>
            <person name="Bornberg-Bauer E."/>
            <person name="Tobe S.S."/>
        </authorList>
    </citation>
    <scope>NUCLEOTIDE SEQUENCE</scope>
    <source>
        <strain evidence="2">Stay&amp;Tobe</strain>
    </source>
</reference>
<evidence type="ECO:0000313" key="3">
    <source>
        <dbReference type="Proteomes" id="UP001233999"/>
    </source>
</evidence>
<keyword evidence="1" id="KW-0812">Transmembrane</keyword>
<feature type="non-terminal residue" evidence="2">
    <location>
        <position position="51"/>
    </location>
</feature>
<feature type="non-terminal residue" evidence="2">
    <location>
        <position position="1"/>
    </location>
</feature>
<evidence type="ECO:0000256" key="1">
    <source>
        <dbReference type="SAM" id="Phobius"/>
    </source>
</evidence>
<dbReference type="EMBL" id="JASPKZ010009385">
    <property type="protein sequence ID" value="KAJ9576924.1"/>
    <property type="molecule type" value="Genomic_DNA"/>
</dbReference>
<feature type="transmembrane region" description="Helical" evidence="1">
    <location>
        <begin position="20"/>
        <end position="40"/>
    </location>
</feature>
<evidence type="ECO:0000313" key="2">
    <source>
        <dbReference type="EMBL" id="KAJ9576924.1"/>
    </source>
</evidence>
<keyword evidence="1" id="KW-0472">Membrane</keyword>
<gene>
    <name evidence="2" type="ORF">L9F63_006490</name>
</gene>
<reference evidence="2" key="2">
    <citation type="submission" date="2023-05" db="EMBL/GenBank/DDBJ databases">
        <authorList>
            <person name="Fouks B."/>
        </authorList>
    </citation>
    <scope>NUCLEOTIDE SEQUENCE</scope>
    <source>
        <strain evidence="2">Stay&amp;Tobe</strain>
        <tissue evidence="2">Testes</tissue>
    </source>
</reference>
<accession>A0AAD7ZAH8</accession>
<dbReference type="Proteomes" id="UP001233999">
    <property type="component" value="Unassembled WGS sequence"/>
</dbReference>
<dbReference type="AlphaFoldDB" id="A0AAD7ZAH8"/>
<name>A0AAD7ZAH8_DIPPU</name>
<sequence>VSYRSLLYYVMFTIKSWYRYFSYYPKVHLITVGVIGLRVVSRFRGSLIGLL</sequence>
<organism evidence="2 3">
    <name type="scientific">Diploptera punctata</name>
    <name type="common">Pacific beetle cockroach</name>
    <dbReference type="NCBI Taxonomy" id="6984"/>
    <lineage>
        <taxon>Eukaryota</taxon>
        <taxon>Metazoa</taxon>
        <taxon>Ecdysozoa</taxon>
        <taxon>Arthropoda</taxon>
        <taxon>Hexapoda</taxon>
        <taxon>Insecta</taxon>
        <taxon>Pterygota</taxon>
        <taxon>Neoptera</taxon>
        <taxon>Polyneoptera</taxon>
        <taxon>Dictyoptera</taxon>
        <taxon>Blattodea</taxon>
        <taxon>Blaberoidea</taxon>
        <taxon>Blaberidae</taxon>
        <taxon>Diplopterinae</taxon>
        <taxon>Diploptera</taxon>
    </lineage>
</organism>
<keyword evidence="3" id="KW-1185">Reference proteome</keyword>
<protein>
    <submittedName>
        <fullName evidence="2">Uncharacterized protein</fullName>
    </submittedName>
</protein>